<dbReference type="Pfam" id="PF12706">
    <property type="entry name" value="Lactamase_B_2"/>
    <property type="match status" value="1"/>
</dbReference>
<dbReference type="EMBL" id="JABXWR010000001">
    <property type="protein sequence ID" value="NVO66542.1"/>
    <property type="molecule type" value="Genomic_DNA"/>
</dbReference>
<protein>
    <submittedName>
        <fullName evidence="2">MBL fold metallo-hydrolase</fullName>
    </submittedName>
</protein>
<evidence type="ECO:0000259" key="1">
    <source>
        <dbReference type="SMART" id="SM00849"/>
    </source>
</evidence>
<dbReference type="InterPro" id="IPR036866">
    <property type="entry name" value="RibonucZ/Hydroxyglut_hydro"/>
</dbReference>
<comment type="caution">
    <text evidence="2">The sequence shown here is derived from an EMBL/GenBank/DDBJ whole genome shotgun (WGS) entry which is preliminary data.</text>
</comment>
<evidence type="ECO:0000313" key="3">
    <source>
        <dbReference type="Proteomes" id="UP000570823"/>
    </source>
</evidence>
<dbReference type="OrthoDB" id="53037at2157"/>
<gene>
    <name evidence="2" type="ORF">HWN36_04295</name>
</gene>
<sequence length="257" mass="27063">MKITSLASGSKGNCIYVEGDEGALLVDAGLTAKEIKKRLSDAGGDEGRIRGIMVTHEHIDHIRGVDVLARRLGVPVVGTAGTLGAFSSARTSSKPVDLIRAFPGEALDLGGFSVTPFLTAHDAAEPCGYRLAEGDVSLGCCLDTGIVTPGIERVLARCDAVVLESNHCPQMLEEGPYPEFLKKRIRSKHGHLSNAAAATCLRDIGGNLTAVVLAHLSEVNNTRDKALHSAEDGLCLFLDGIDLVVGTQDRVSATVRI</sequence>
<feature type="domain" description="Metallo-beta-lactamase" evidence="1">
    <location>
        <begin position="11"/>
        <end position="191"/>
    </location>
</feature>
<dbReference type="Gene3D" id="3.60.15.10">
    <property type="entry name" value="Ribonuclease Z/Hydroxyacylglutathione hydrolase-like"/>
    <property type="match status" value="1"/>
</dbReference>
<proteinExistence type="predicted"/>
<name>A0A7K4HN15_9EURY</name>
<dbReference type="RefSeq" id="WP_176788226.1">
    <property type="nucleotide sequence ID" value="NZ_JABXWR010000001.1"/>
</dbReference>
<dbReference type="SUPFAM" id="SSF56281">
    <property type="entry name" value="Metallo-hydrolase/oxidoreductase"/>
    <property type="match status" value="1"/>
</dbReference>
<dbReference type="PANTHER" id="PTHR47619:SF1">
    <property type="entry name" value="EXODEOXYRIBONUCLEASE WALJ"/>
    <property type="match status" value="1"/>
</dbReference>
<dbReference type="Proteomes" id="UP000570823">
    <property type="component" value="Unassembled WGS sequence"/>
</dbReference>
<keyword evidence="2" id="KW-0378">Hydrolase</keyword>
<reference evidence="2 3" key="1">
    <citation type="submission" date="2020-06" db="EMBL/GenBank/DDBJ databases">
        <title>Methanofollis fontis sp. nov., a methanogen isolated from marine sediments near a cold seep at Four-Way Closure Ridge offshore southwestern Taiwan.</title>
        <authorList>
            <person name="Chen S.-C."/>
            <person name="Teng N.-H."/>
            <person name="Lin Y.-S."/>
            <person name="Lai M.-C."/>
            <person name="Chen H.-H."/>
            <person name="Wang C.-C."/>
        </authorList>
    </citation>
    <scope>NUCLEOTIDE SEQUENCE [LARGE SCALE GENOMIC DNA]</scope>
    <source>
        <strain evidence="2 3">DSM 2702</strain>
    </source>
</reference>
<dbReference type="PANTHER" id="PTHR47619">
    <property type="entry name" value="METALLO-HYDROLASE YYCJ-RELATED"/>
    <property type="match status" value="1"/>
</dbReference>
<organism evidence="2 3">
    <name type="scientific">Methanofollis tationis</name>
    <dbReference type="NCBI Taxonomy" id="81417"/>
    <lineage>
        <taxon>Archaea</taxon>
        <taxon>Methanobacteriati</taxon>
        <taxon>Methanobacteriota</taxon>
        <taxon>Stenosarchaea group</taxon>
        <taxon>Methanomicrobia</taxon>
        <taxon>Methanomicrobiales</taxon>
        <taxon>Methanomicrobiaceae</taxon>
        <taxon>Methanofollis</taxon>
    </lineage>
</organism>
<dbReference type="InterPro" id="IPR001279">
    <property type="entry name" value="Metallo-B-lactamas"/>
</dbReference>
<keyword evidence="3" id="KW-1185">Reference proteome</keyword>
<dbReference type="AlphaFoldDB" id="A0A7K4HN15"/>
<dbReference type="InterPro" id="IPR052533">
    <property type="entry name" value="WalJ/YycJ-like"/>
</dbReference>
<accession>A0A7K4HN15</accession>
<dbReference type="SMART" id="SM00849">
    <property type="entry name" value="Lactamase_B"/>
    <property type="match status" value="1"/>
</dbReference>
<dbReference type="GO" id="GO:0016787">
    <property type="term" value="F:hydrolase activity"/>
    <property type="evidence" value="ECO:0007669"/>
    <property type="project" value="UniProtKB-KW"/>
</dbReference>
<evidence type="ECO:0000313" key="2">
    <source>
        <dbReference type="EMBL" id="NVO66542.1"/>
    </source>
</evidence>